<protein>
    <submittedName>
        <fullName evidence="3">Response regulator receiver domain-containing protein</fullName>
    </submittedName>
</protein>
<keyword evidence="1" id="KW-0597">Phosphoprotein</keyword>
<feature type="domain" description="Response regulatory" evidence="2">
    <location>
        <begin position="1"/>
        <end position="98"/>
    </location>
</feature>
<reference evidence="4" key="1">
    <citation type="submission" date="2017-02" db="EMBL/GenBank/DDBJ databases">
        <authorList>
            <person name="Varghese N."/>
            <person name="Submissions S."/>
        </authorList>
    </citation>
    <scope>NUCLEOTIDE SEQUENCE [LARGE SCALE GENOMIC DNA]</scope>
    <source>
        <strain evidence="4">DSM 23546</strain>
    </source>
</reference>
<evidence type="ECO:0000256" key="1">
    <source>
        <dbReference type="PROSITE-ProRule" id="PRU00169"/>
    </source>
</evidence>
<dbReference type="Pfam" id="PF00072">
    <property type="entry name" value="Response_reg"/>
    <property type="match status" value="1"/>
</dbReference>
<dbReference type="CDD" id="cd00156">
    <property type="entry name" value="REC"/>
    <property type="match status" value="1"/>
</dbReference>
<keyword evidence="4" id="KW-1185">Reference proteome</keyword>
<dbReference type="EMBL" id="FUYL01000001">
    <property type="protein sequence ID" value="SKB24933.1"/>
    <property type="molecule type" value="Genomic_DNA"/>
</dbReference>
<gene>
    <name evidence="3" type="ORF">SAMN05660866_00108</name>
</gene>
<dbReference type="Gene3D" id="3.40.50.2300">
    <property type="match status" value="1"/>
</dbReference>
<accession>A0A1T4ZRI3</accession>
<evidence type="ECO:0000313" key="3">
    <source>
        <dbReference type="EMBL" id="SKB24933.1"/>
    </source>
</evidence>
<dbReference type="SUPFAM" id="SSF52172">
    <property type="entry name" value="CheY-like"/>
    <property type="match status" value="1"/>
</dbReference>
<dbReference type="GO" id="GO:0000160">
    <property type="term" value="P:phosphorelay signal transduction system"/>
    <property type="evidence" value="ECO:0007669"/>
    <property type="project" value="InterPro"/>
</dbReference>
<sequence length="102" mass="11526">MVYEDGYEALVNLTALVISKKRLPDVILLDLNMLVMNGWEFLDEFVKLPLVIKPQIFVVSSHFELSQINKGNSYGIVSDYISKPLVESKLTDLFESVMTASI</sequence>
<dbReference type="PROSITE" id="PS50110">
    <property type="entry name" value="RESPONSE_REGULATORY"/>
    <property type="match status" value="1"/>
</dbReference>
<evidence type="ECO:0000259" key="2">
    <source>
        <dbReference type="PROSITE" id="PS50110"/>
    </source>
</evidence>
<evidence type="ECO:0000313" key="4">
    <source>
        <dbReference type="Proteomes" id="UP000190339"/>
    </source>
</evidence>
<dbReference type="InterPro" id="IPR011006">
    <property type="entry name" value="CheY-like_superfamily"/>
</dbReference>
<dbReference type="AlphaFoldDB" id="A0A1T4ZRI3"/>
<dbReference type="Proteomes" id="UP000190339">
    <property type="component" value="Unassembled WGS sequence"/>
</dbReference>
<name>A0A1T4ZRI3_9FLAO</name>
<feature type="modified residue" description="4-aspartylphosphate" evidence="1">
    <location>
        <position position="30"/>
    </location>
</feature>
<dbReference type="InterPro" id="IPR001789">
    <property type="entry name" value="Sig_transdc_resp-reg_receiver"/>
</dbReference>
<dbReference type="RefSeq" id="WP_234999629.1">
    <property type="nucleotide sequence ID" value="NZ_FUYL01000001.1"/>
</dbReference>
<dbReference type="STRING" id="561365.SAMN05660866_00108"/>
<organism evidence="3 4">
    <name type="scientific">Maribacter arcticus</name>
    <dbReference type="NCBI Taxonomy" id="561365"/>
    <lineage>
        <taxon>Bacteria</taxon>
        <taxon>Pseudomonadati</taxon>
        <taxon>Bacteroidota</taxon>
        <taxon>Flavobacteriia</taxon>
        <taxon>Flavobacteriales</taxon>
        <taxon>Flavobacteriaceae</taxon>
        <taxon>Maribacter</taxon>
    </lineage>
</organism>
<proteinExistence type="predicted"/>